<organism evidence="9">
    <name type="scientific">Acartia pacifica</name>
    <name type="common">Copepod</name>
    <dbReference type="NCBI Taxonomy" id="335913"/>
    <lineage>
        <taxon>Eukaryota</taxon>
        <taxon>Metazoa</taxon>
        <taxon>Ecdysozoa</taxon>
        <taxon>Arthropoda</taxon>
        <taxon>Crustacea</taxon>
        <taxon>Multicrustacea</taxon>
        <taxon>Hexanauplia</taxon>
        <taxon>Copepoda</taxon>
        <taxon>Calanoida</taxon>
        <taxon>Acartiidae</taxon>
        <taxon>Acartia</taxon>
    </lineage>
</organism>
<evidence type="ECO:0000256" key="7">
    <source>
        <dbReference type="ARBA" id="ARBA00040118"/>
    </source>
</evidence>
<dbReference type="GO" id="GO:0005739">
    <property type="term" value="C:mitochondrion"/>
    <property type="evidence" value="ECO:0007669"/>
    <property type="project" value="UniProtKB-SubCell"/>
</dbReference>
<dbReference type="GO" id="GO:0003735">
    <property type="term" value="F:structural constituent of ribosome"/>
    <property type="evidence" value="ECO:0007669"/>
    <property type="project" value="InterPro"/>
</dbReference>
<dbReference type="Gene3D" id="2.40.150.20">
    <property type="entry name" value="Ribosomal protein L14"/>
    <property type="match status" value="1"/>
</dbReference>
<comment type="similarity">
    <text evidence="2">Belongs to the universal ribosomal protein uL14 family.</text>
</comment>
<keyword evidence="6" id="KW-0687">Ribonucleoprotein</keyword>
<protein>
    <recommendedName>
        <fullName evidence="7">Large ribosomal subunit protein uL14m</fullName>
    </recommendedName>
    <alternativeName>
        <fullName evidence="8">39S ribosomal protein L14, mitochondrial</fullName>
    </alternativeName>
</protein>
<evidence type="ECO:0000256" key="2">
    <source>
        <dbReference type="ARBA" id="ARBA00010745"/>
    </source>
</evidence>
<keyword evidence="4 9" id="KW-0689">Ribosomal protein</keyword>
<evidence type="ECO:0000256" key="5">
    <source>
        <dbReference type="ARBA" id="ARBA00023128"/>
    </source>
</evidence>
<dbReference type="AlphaFoldDB" id="A0A0U2V804"/>
<dbReference type="GO" id="GO:0005840">
    <property type="term" value="C:ribosome"/>
    <property type="evidence" value="ECO:0007669"/>
    <property type="project" value="UniProtKB-KW"/>
</dbReference>
<sequence>MNSSLLQGMRNLLQAPARSFSVSSAVTNSINNGFGKFWRIEGLNSPNSVWPNYLPHLTHRKHRRSICPHTWGVQKVSQMKIVDNSNLGRQATALERPAYIIQVYSKKHRGKPHDAYGKLGDKVLLAVCGQKKKGIIVGLKAKQLHGVPRFDSNNVVLIEENGNPTGTRITAPIPNVVRTHLKSISNPKKADFTKLLAITSTWV</sequence>
<dbReference type="SUPFAM" id="SSF50193">
    <property type="entry name" value="Ribosomal protein L14"/>
    <property type="match status" value="1"/>
</dbReference>
<name>A0A0U2V804_ACAPC</name>
<keyword evidence="5" id="KW-0496">Mitochondrion</keyword>
<evidence type="ECO:0000256" key="8">
    <source>
        <dbReference type="ARBA" id="ARBA00042938"/>
    </source>
</evidence>
<comment type="subcellular location">
    <subcellularLocation>
        <location evidence="1">Mitochondrion</location>
    </subcellularLocation>
</comment>
<evidence type="ECO:0000313" key="9">
    <source>
        <dbReference type="EMBL" id="ALS04326.1"/>
    </source>
</evidence>
<dbReference type="HAMAP" id="MF_01367">
    <property type="entry name" value="Ribosomal_uL14"/>
    <property type="match status" value="1"/>
</dbReference>
<dbReference type="CDD" id="cd00337">
    <property type="entry name" value="Ribosomal_uL14"/>
    <property type="match status" value="1"/>
</dbReference>
<evidence type="ECO:0000256" key="4">
    <source>
        <dbReference type="ARBA" id="ARBA00022980"/>
    </source>
</evidence>
<reference evidence="9" key="1">
    <citation type="journal article" date="2015" name="Sci. Rep.">
        <title>Spliced leader RNA trans-splicing discovered in copepods.</title>
        <authorList>
            <person name="Yang F."/>
            <person name="Xu D."/>
            <person name="Zhuang Y."/>
            <person name="Yi X."/>
            <person name="Huang Y."/>
            <person name="Chen H."/>
            <person name="Lin S."/>
            <person name="Campbell D.A."/>
            <person name="Sturm N.R."/>
            <person name="Liu G."/>
            <person name="Zhang H."/>
        </authorList>
    </citation>
    <scope>NUCLEOTIDE SEQUENCE</scope>
</reference>
<evidence type="ECO:0000256" key="1">
    <source>
        <dbReference type="ARBA" id="ARBA00004173"/>
    </source>
</evidence>
<dbReference type="EMBL" id="KT754492">
    <property type="protein sequence ID" value="ALS04326.1"/>
    <property type="molecule type" value="mRNA"/>
</dbReference>
<keyword evidence="3" id="KW-0809">Transit peptide</keyword>
<proteinExistence type="evidence at transcript level"/>
<dbReference type="PANTHER" id="PTHR21037:SF3">
    <property type="entry name" value="LARGE RIBOSOMAL SUBUNIT PROTEIN UL14M"/>
    <property type="match status" value="1"/>
</dbReference>
<dbReference type="InterPro" id="IPR000218">
    <property type="entry name" value="Ribosomal_uL14"/>
</dbReference>
<evidence type="ECO:0000256" key="6">
    <source>
        <dbReference type="ARBA" id="ARBA00023274"/>
    </source>
</evidence>
<dbReference type="SMART" id="SM01374">
    <property type="entry name" value="Ribosomal_L14"/>
    <property type="match status" value="1"/>
</dbReference>
<accession>A0A0U2V804</accession>
<dbReference type="InterPro" id="IPR036853">
    <property type="entry name" value="Ribosomal_uL14_sf"/>
</dbReference>
<dbReference type="GO" id="GO:0006412">
    <property type="term" value="P:translation"/>
    <property type="evidence" value="ECO:0007669"/>
    <property type="project" value="InterPro"/>
</dbReference>
<dbReference type="GO" id="GO:1990904">
    <property type="term" value="C:ribonucleoprotein complex"/>
    <property type="evidence" value="ECO:0007669"/>
    <property type="project" value="UniProtKB-KW"/>
</dbReference>
<dbReference type="Pfam" id="PF00238">
    <property type="entry name" value="Ribosomal_L14"/>
    <property type="match status" value="1"/>
</dbReference>
<evidence type="ECO:0000256" key="3">
    <source>
        <dbReference type="ARBA" id="ARBA00022946"/>
    </source>
</evidence>
<dbReference type="PANTHER" id="PTHR21037">
    <property type="entry name" value="39S RIBOSOMAL PROTEIN L14, MITOCHONDRIAL"/>
    <property type="match status" value="1"/>
</dbReference>